<dbReference type="Gene3D" id="3.10.10.10">
    <property type="entry name" value="HIV Type 1 Reverse Transcriptase, subunit A, domain 1"/>
    <property type="match status" value="1"/>
</dbReference>
<keyword evidence="1" id="KW-0732">Signal</keyword>
<evidence type="ECO:0000313" key="3">
    <source>
        <dbReference type="EMBL" id="CAG6678235.1"/>
    </source>
</evidence>
<protein>
    <submittedName>
        <fullName evidence="3">Polyprotein P3</fullName>
    </submittedName>
</protein>
<organism evidence="3">
    <name type="scientific">Cacopsylla melanoneura</name>
    <dbReference type="NCBI Taxonomy" id="428564"/>
    <lineage>
        <taxon>Eukaryota</taxon>
        <taxon>Metazoa</taxon>
        <taxon>Ecdysozoa</taxon>
        <taxon>Arthropoda</taxon>
        <taxon>Hexapoda</taxon>
        <taxon>Insecta</taxon>
        <taxon>Pterygota</taxon>
        <taxon>Neoptera</taxon>
        <taxon>Paraneoptera</taxon>
        <taxon>Hemiptera</taxon>
        <taxon>Sternorrhyncha</taxon>
        <taxon>Psylloidea</taxon>
        <taxon>Psyllidae</taxon>
        <taxon>Psyllinae</taxon>
        <taxon>Cacopsylla</taxon>
    </lineage>
</organism>
<dbReference type="EMBL" id="HBUF01406697">
    <property type="protein sequence ID" value="CAG6738210.1"/>
    <property type="molecule type" value="Transcribed_RNA"/>
</dbReference>
<dbReference type="CDD" id="cd09275">
    <property type="entry name" value="RNase_HI_RT_DIRS1"/>
    <property type="match status" value="1"/>
</dbReference>
<dbReference type="Pfam" id="PF00078">
    <property type="entry name" value="RVT_1"/>
    <property type="match status" value="1"/>
</dbReference>
<dbReference type="EMBL" id="HBUF01406696">
    <property type="protein sequence ID" value="CAG6738207.1"/>
    <property type="molecule type" value="Transcribed_RNA"/>
</dbReference>
<dbReference type="SUPFAM" id="SSF56672">
    <property type="entry name" value="DNA/RNA polymerases"/>
    <property type="match status" value="1"/>
</dbReference>
<dbReference type="InterPro" id="IPR000477">
    <property type="entry name" value="RT_dom"/>
</dbReference>
<feature type="signal peptide" evidence="1">
    <location>
        <begin position="1"/>
        <end position="20"/>
    </location>
</feature>
<dbReference type="EMBL" id="HBUF01040776">
    <property type="protein sequence ID" value="CAG6618041.1"/>
    <property type="molecule type" value="Transcribed_RNA"/>
</dbReference>
<dbReference type="PANTHER" id="PTHR33050">
    <property type="entry name" value="REVERSE TRANSCRIPTASE DOMAIN-CONTAINING PROTEIN"/>
    <property type="match status" value="1"/>
</dbReference>
<dbReference type="PROSITE" id="PS50878">
    <property type="entry name" value="RT_POL"/>
    <property type="match status" value="1"/>
</dbReference>
<dbReference type="InterPro" id="IPR052055">
    <property type="entry name" value="Hepadnavirus_pol/RT"/>
</dbReference>
<accession>A0A8D8SY95</accession>
<name>A0A8D8SY95_9HEMI</name>
<feature type="chain" id="PRO_5033671257" evidence="1">
    <location>
        <begin position="21"/>
        <end position="717"/>
    </location>
</feature>
<evidence type="ECO:0000259" key="2">
    <source>
        <dbReference type="PROSITE" id="PS50878"/>
    </source>
</evidence>
<dbReference type="EMBL" id="HBUF01245330">
    <property type="protein sequence ID" value="CAG6678235.1"/>
    <property type="molecule type" value="Transcribed_RNA"/>
</dbReference>
<evidence type="ECO:0000256" key="1">
    <source>
        <dbReference type="SAM" id="SignalP"/>
    </source>
</evidence>
<dbReference type="AlphaFoldDB" id="A0A8D8SY95"/>
<dbReference type="EMBL" id="HBUF01245329">
    <property type="protein sequence ID" value="CAG6678231.1"/>
    <property type="molecule type" value="Transcribed_RNA"/>
</dbReference>
<dbReference type="PANTHER" id="PTHR33050:SF7">
    <property type="entry name" value="RIBONUCLEASE H"/>
    <property type="match status" value="1"/>
</dbReference>
<dbReference type="EMBL" id="HBUF01584504">
    <property type="protein sequence ID" value="CAG6771336.1"/>
    <property type="molecule type" value="Transcribed_RNA"/>
</dbReference>
<dbReference type="EMBL" id="HBUF01584503">
    <property type="protein sequence ID" value="CAG6771332.1"/>
    <property type="molecule type" value="Transcribed_RNA"/>
</dbReference>
<reference evidence="3" key="1">
    <citation type="submission" date="2021-05" db="EMBL/GenBank/DDBJ databases">
        <authorList>
            <person name="Alioto T."/>
            <person name="Alioto T."/>
            <person name="Gomez Garrido J."/>
        </authorList>
    </citation>
    <scope>NUCLEOTIDE SEQUENCE</scope>
</reference>
<dbReference type="GO" id="GO:0071897">
    <property type="term" value="P:DNA biosynthetic process"/>
    <property type="evidence" value="ECO:0007669"/>
    <property type="project" value="UniProtKB-ARBA"/>
</dbReference>
<dbReference type="EMBL" id="HBUF01040775">
    <property type="protein sequence ID" value="CAG6618038.1"/>
    <property type="molecule type" value="Transcribed_RNA"/>
</dbReference>
<dbReference type="InterPro" id="IPR043502">
    <property type="entry name" value="DNA/RNA_pol_sf"/>
</dbReference>
<proteinExistence type="predicted"/>
<dbReference type="InterPro" id="IPR043128">
    <property type="entry name" value="Rev_trsase/Diguanyl_cyclase"/>
</dbReference>
<dbReference type="Gene3D" id="3.30.70.270">
    <property type="match status" value="1"/>
</dbReference>
<feature type="domain" description="Reverse transcriptase" evidence="2">
    <location>
        <begin position="165"/>
        <end position="347"/>
    </location>
</feature>
<sequence>MKMRWRNGLLLILLPQSLVAVRLGSVHSLPWQMMEGILVNVPWRLPLLSPFVSIEVQNPVLLPNPGVSDPSTSPLASPTVGVETSRRRVLSDERKGVTTGGQLAAFLREWEQLGAPPQLCSIIQGYSIPFTKSPPLRSLLPPFPPALTTAPSLEMDAVIQSLLSQCIISVASDLTGFVSPMFLVPREGDSARPIFNLKRLNEFLSTKKFRLINHQRIPSFLQKGDFLASLDLSQAYCHVPVDPKHRRFLCLVYRNVVYHWTCLPFGLATAPQAFAQLSNWVASLLRARGIRCLVYLDDFLLAHQDRVALQSQVKIALDLLALLGWQVNFRKSQLLPVQNLSYLGIAWDTLLCQISLPEQKVSDLSSRLRLILDRPLWCLKSAQIILGVLNFASFAVPLGRLHLRRIQLASHTLPRRFPRRELSICPQAISEFRWWSLNLRSSVPLHPPTPRLFMSTDASDEGWGAEVAGLYVRGVWSALQRKWHINLKELVTVRVAISCNQDRLANHSVVLQSDNKTVIAYIRNQGGLRSLPLLRETENLLQLTSVRNIHLIPFFIPGRLNSVADSLSRNSSIPEWHLLTSVTDQVFLRWGIPEIDLFASLQSRVVQRYASRDPLDPHAEFVDAFSKVWNFSLAWVFPPPPLIPQVLQHLNLSSGGLFLIVAPRWERVFWRADLKSRAIAPPWVVQDPRSHLIDLSTQLPPPQVDDLVLEIWRIRGG</sequence>
<dbReference type="CDD" id="cd03714">
    <property type="entry name" value="RT_DIRS1"/>
    <property type="match status" value="1"/>
</dbReference>